<dbReference type="InterPro" id="IPR004477">
    <property type="entry name" value="ComEC_N"/>
</dbReference>
<sequence>MAPAGVRSAASARLPPLQPWHACLLALFAGCLAWDAPWAGLPAWGLIFLLCRDLLRGPVRLVAAVACLGLGVGLAWLDMPRVQAPDWLSRRAEYQVTARMLERESLPGNRLRCILDHVTLTDSANTTRPLPGRLAWTWDYPPDSLLPALLPGAEIRTMLAVSPAGGFVNFGSQSSEGWWMRQGVVARAYSRGRDVAAEVLAPGWWPERLRAVLLHRTLDSLTRDDTDDPRFAAHQGRALALAMAFGERQWLSHETVDRLRTASLAHSIALSGAHVGFVASLGWAAAWGLGFLWPSAYLRLPRRKWGVVFGLALVAGYVWLGGATPSLLRAALMFAIWCLLTWRGRPAAVLDGLFLAVALLLLASPAMAVDLRLQLSVAAVAGIACYAGVLGWRLRGAAAGLAGVPGPHGSLRRMLGLLVQVLAVSVAAQAALLPLQLWHFGEVQSSFWCNAVWLPLLGLLVVPGALLGVLGTALAGLLPWMASVSGWLLDLSSVSADALLAGLGWLDARGMLQSHAAIRPHWAVWVGWWGIICWTTIRLAAGRSTPWQTAGLAGACALFVAGCLPTLLPASGQVRLTALDVGQGQALVLEGPDGSRALIDGGGFQSRTFDPGRSIILPALAWLRRPSLELVFISHHDVDHLRGCYYPISHLGPRRVLSNGGAPNADWDQARLAGALRQGGLKEEPLLAGEVLRLGDPAAGLRLAALNPRRKAAGAGNAESLTLCVLWQGRALAILPGDLERAGLEGLAARFGNRLAASALVLPHHGSGNSLSETFLDTVAPAVALASAGQWNQWGFPSDTVREALAARGVSLHVTAEAGAVRLEWDSPGSMPRVTTARGN</sequence>
<dbReference type="Pfam" id="PF13567">
    <property type="entry name" value="DUF4131"/>
    <property type="match status" value="1"/>
</dbReference>
<feature type="transmembrane region" description="Helical" evidence="6">
    <location>
        <begin position="452"/>
        <end position="475"/>
    </location>
</feature>
<dbReference type="InterPro" id="IPR052159">
    <property type="entry name" value="Competence_DNA_uptake"/>
</dbReference>
<proteinExistence type="predicted"/>
<feature type="transmembrane region" description="Helical" evidence="6">
    <location>
        <begin position="549"/>
        <end position="568"/>
    </location>
</feature>
<keyword evidence="10" id="KW-1185">Reference proteome</keyword>
<feature type="transmembrane region" description="Helical" evidence="6">
    <location>
        <begin position="24"/>
        <end position="51"/>
    </location>
</feature>
<feature type="transmembrane region" description="Helical" evidence="6">
    <location>
        <begin position="375"/>
        <end position="394"/>
    </location>
</feature>
<name>T2G890_MEGG1</name>
<evidence type="ECO:0000313" key="10">
    <source>
        <dbReference type="Proteomes" id="UP000016587"/>
    </source>
</evidence>
<reference evidence="10" key="2">
    <citation type="submission" date="2013-07" db="EMBL/GenBank/DDBJ databases">
        <authorList>
            <person name="Morais-Silva F.O."/>
            <person name="Rezende A.M."/>
            <person name="Pimentel C."/>
            <person name="Resende D.M."/>
            <person name="Santos C.I."/>
            <person name="Clemente C."/>
            <person name="de Oliveira L.M."/>
            <person name="da Silva S.M."/>
            <person name="Costa D.A."/>
            <person name="Varela-Raposo A."/>
            <person name="Horacio E.C.A."/>
            <person name="Matos M."/>
            <person name="Flores O."/>
            <person name="Ruiz J.C."/>
            <person name="Rodrigues-Pousada C."/>
        </authorList>
    </citation>
    <scope>NUCLEOTIDE SEQUENCE [LARGE SCALE GENOMIC DNA]</scope>
    <source>
        <strain evidence="10">ATCC 19364 / DSM 1382 / NCIMB 9332 / VKM B-1759</strain>
    </source>
</reference>
<keyword evidence="3 6" id="KW-0812">Transmembrane</keyword>
<dbReference type="InterPro" id="IPR025405">
    <property type="entry name" value="DUF4131"/>
</dbReference>
<dbReference type="Pfam" id="PF03772">
    <property type="entry name" value="Competence"/>
    <property type="match status" value="1"/>
</dbReference>
<evidence type="ECO:0000256" key="5">
    <source>
        <dbReference type="ARBA" id="ARBA00023136"/>
    </source>
</evidence>
<evidence type="ECO:0000256" key="3">
    <source>
        <dbReference type="ARBA" id="ARBA00022692"/>
    </source>
</evidence>
<dbReference type="RefSeq" id="WP_021758989.1">
    <property type="nucleotide sequence ID" value="NC_022444.1"/>
</dbReference>
<dbReference type="InterPro" id="IPR004797">
    <property type="entry name" value="Competence_ComEC/Rec2"/>
</dbReference>
<evidence type="ECO:0000256" key="4">
    <source>
        <dbReference type="ARBA" id="ARBA00022989"/>
    </source>
</evidence>
<feature type="transmembrane region" description="Helical" evidence="6">
    <location>
        <begin position="349"/>
        <end position="369"/>
    </location>
</feature>
<evidence type="ECO:0000256" key="6">
    <source>
        <dbReference type="SAM" id="Phobius"/>
    </source>
</evidence>
<keyword evidence="5 6" id="KW-0472">Membrane</keyword>
<feature type="transmembrane region" description="Helical" evidence="6">
    <location>
        <begin position="305"/>
        <end position="320"/>
    </location>
</feature>
<dbReference type="NCBIfam" id="TIGR00360">
    <property type="entry name" value="ComEC_N-term"/>
    <property type="match status" value="1"/>
</dbReference>
<dbReference type="STRING" id="1121448.DGI_0447"/>
<reference evidence="9 10" key="1">
    <citation type="journal article" date="2013" name="J. Bacteriol.">
        <title>Roles of HynAB and Ech, the only two hydrogenases found in the model sulfate reducer Desulfovibrio gigas.</title>
        <authorList>
            <person name="Morais-Silva F.O."/>
            <person name="Santos C.I."/>
            <person name="Rodrigues R."/>
            <person name="Pereira I.A."/>
            <person name="Rodrigues-Pousada C."/>
        </authorList>
    </citation>
    <scope>NUCLEOTIDE SEQUENCE [LARGE SCALE GENOMIC DNA]</scope>
    <source>
        <strain evidence="10">ATCC 19364 / DSM 1382 / NCIMB 9332 / VKM B-1759</strain>
    </source>
</reference>
<dbReference type="GO" id="GO:0030420">
    <property type="term" value="P:establishment of competence for transformation"/>
    <property type="evidence" value="ECO:0007669"/>
    <property type="project" value="InterPro"/>
</dbReference>
<protein>
    <submittedName>
        <fullName evidence="9">Putative DNA internalization-related competence protein ComEC/Rec2</fullName>
    </submittedName>
</protein>
<keyword evidence="2" id="KW-1003">Cell membrane</keyword>
<feature type="transmembrane region" description="Helical" evidence="6">
    <location>
        <begin position="415"/>
        <end position="432"/>
    </location>
</feature>
<evidence type="ECO:0000313" key="9">
    <source>
        <dbReference type="EMBL" id="AGW12361.1"/>
    </source>
</evidence>
<feature type="domain" description="ComEC/Rec2-related protein" evidence="7">
    <location>
        <begin position="243"/>
        <end position="538"/>
    </location>
</feature>
<organism evidence="9 10">
    <name type="scientific">Megalodesulfovibrio gigas (strain ATCC 19364 / DSM 1382 / NCIMB 9332 / VKM B-1759)</name>
    <name type="common">Desulfovibrio gigas</name>
    <dbReference type="NCBI Taxonomy" id="1121448"/>
    <lineage>
        <taxon>Bacteria</taxon>
        <taxon>Pseudomonadati</taxon>
        <taxon>Thermodesulfobacteriota</taxon>
        <taxon>Desulfovibrionia</taxon>
        <taxon>Desulfovibrionales</taxon>
        <taxon>Desulfovibrionaceae</taxon>
        <taxon>Megalodesulfovibrio</taxon>
    </lineage>
</organism>
<feature type="transmembrane region" description="Helical" evidence="6">
    <location>
        <begin position="58"/>
        <end position="77"/>
    </location>
</feature>
<dbReference type="EMBL" id="CP006585">
    <property type="protein sequence ID" value="AGW12361.1"/>
    <property type="molecule type" value="Genomic_DNA"/>
</dbReference>
<keyword evidence="4 6" id="KW-1133">Transmembrane helix</keyword>
<dbReference type="PATRIC" id="fig|1121448.10.peg.445"/>
<feature type="transmembrane region" description="Helical" evidence="6">
    <location>
        <begin position="518"/>
        <end position="537"/>
    </location>
</feature>
<comment type="subcellular location">
    <subcellularLocation>
        <location evidence="1">Cell membrane</location>
        <topology evidence="1">Multi-pass membrane protein</topology>
    </subcellularLocation>
</comment>
<dbReference type="Gene3D" id="3.60.15.10">
    <property type="entry name" value="Ribonuclease Z/Hydroxyacylglutathione hydrolase-like"/>
    <property type="match status" value="1"/>
</dbReference>
<dbReference type="GO" id="GO:0005886">
    <property type="term" value="C:plasma membrane"/>
    <property type="evidence" value="ECO:0007669"/>
    <property type="project" value="UniProtKB-SubCell"/>
</dbReference>
<dbReference type="PANTHER" id="PTHR30619">
    <property type="entry name" value="DNA INTERNALIZATION/COMPETENCE PROTEIN COMEC/REC2"/>
    <property type="match status" value="1"/>
</dbReference>
<dbReference type="NCBIfam" id="TIGR00361">
    <property type="entry name" value="ComEC_Rec2"/>
    <property type="match status" value="1"/>
</dbReference>
<gene>
    <name evidence="9" type="ORF">DGI_0447</name>
</gene>
<dbReference type="eggNOG" id="COG2333">
    <property type="taxonomic scope" value="Bacteria"/>
</dbReference>
<dbReference type="AlphaFoldDB" id="T2G890"/>
<feature type="transmembrane region" description="Helical" evidence="6">
    <location>
        <begin position="268"/>
        <end position="293"/>
    </location>
</feature>
<dbReference type="eggNOG" id="COG0658">
    <property type="taxonomic scope" value="Bacteria"/>
</dbReference>
<evidence type="ECO:0000259" key="8">
    <source>
        <dbReference type="Pfam" id="PF13567"/>
    </source>
</evidence>
<dbReference type="Proteomes" id="UP000016587">
    <property type="component" value="Chromosome"/>
</dbReference>
<dbReference type="PANTHER" id="PTHR30619:SF1">
    <property type="entry name" value="RECOMBINATION PROTEIN 2"/>
    <property type="match status" value="1"/>
</dbReference>
<evidence type="ECO:0000259" key="7">
    <source>
        <dbReference type="Pfam" id="PF03772"/>
    </source>
</evidence>
<accession>T2G890</accession>
<dbReference type="SUPFAM" id="SSF56281">
    <property type="entry name" value="Metallo-hydrolase/oxidoreductase"/>
    <property type="match status" value="1"/>
</dbReference>
<evidence type="ECO:0000256" key="1">
    <source>
        <dbReference type="ARBA" id="ARBA00004651"/>
    </source>
</evidence>
<dbReference type="KEGG" id="dgg:DGI_0447"/>
<dbReference type="InterPro" id="IPR036866">
    <property type="entry name" value="RibonucZ/Hydroxyglut_hydro"/>
</dbReference>
<dbReference type="HOGENOM" id="CLU_010363_2_0_7"/>
<feature type="domain" description="DUF4131" evidence="8">
    <location>
        <begin position="37"/>
        <end position="194"/>
    </location>
</feature>
<feature type="transmembrane region" description="Helical" evidence="6">
    <location>
        <begin position="487"/>
        <end position="506"/>
    </location>
</feature>
<evidence type="ECO:0000256" key="2">
    <source>
        <dbReference type="ARBA" id="ARBA00022475"/>
    </source>
</evidence>
<dbReference type="PROSITE" id="PS51257">
    <property type="entry name" value="PROKAR_LIPOPROTEIN"/>
    <property type="match status" value="1"/>
</dbReference>